<reference evidence="3" key="1">
    <citation type="journal article" date="2019" name="Int. J. Syst. Evol. Microbiol.">
        <title>The Global Catalogue of Microorganisms (GCM) 10K type strain sequencing project: providing services to taxonomists for standard genome sequencing and annotation.</title>
        <authorList>
            <consortium name="The Broad Institute Genomics Platform"/>
            <consortium name="The Broad Institute Genome Sequencing Center for Infectious Disease"/>
            <person name="Wu L."/>
            <person name="Ma J."/>
        </authorList>
    </citation>
    <scope>NUCLEOTIDE SEQUENCE [LARGE SCALE GENOMIC DNA]</scope>
    <source>
        <strain evidence="3">JCM 12140</strain>
    </source>
</reference>
<protein>
    <submittedName>
        <fullName evidence="2">Uncharacterized protein</fullName>
    </submittedName>
</protein>
<name>A0ABP4K900_9MICO</name>
<feature type="region of interest" description="Disordered" evidence="1">
    <location>
        <begin position="55"/>
        <end position="85"/>
    </location>
</feature>
<proteinExistence type="predicted"/>
<evidence type="ECO:0000313" key="2">
    <source>
        <dbReference type="EMBL" id="GAA1493795.1"/>
    </source>
</evidence>
<keyword evidence="3" id="KW-1185">Reference proteome</keyword>
<evidence type="ECO:0000256" key="1">
    <source>
        <dbReference type="SAM" id="MobiDB-lite"/>
    </source>
</evidence>
<evidence type="ECO:0000313" key="3">
    <source>
        <dbReference type="Proteomes" id="UP001501742"/>
    </source>
</evidence>
<sequence length="85" mass="9054">MCRASRPCGVTSRTVTRMAEYVVDSTGDNAAHGVDLIDGDQPAVRMIVHGDLPATIDHDGRTWAPTGHAEDQGDDAPPIAVYRPV</sequence>
<organism evidence="2 3">
    <name type="scientific">Curtobacterium herbarum</name>
    <dbReference type="NCBI Taxonomy" id="150122"/>
    <lineage>
        <taxon>Bacteria</taxon>
        <taxon>Bacillati</taxon>
        <taxon>Actinomycetota</taxon>
        <taxon>Actinomycetes</taxon>
        <taxon>Micrococcales</taxon>
        <taxon>Microbacteriaceae</taxon>
        <taxon>Curtobacterium</taxon>
    </lineage>
</organism>
<dbReference type="EMBL" id="BAAAJX010000010">
    <property type="protein sequence ID" value="GAA1493795.1"/>
    <property type="molecule type" value="Genomic_DNA"/>
</dbReference>
<gene>
    <name evidence="2" type="ORF">GCM10009627_21410</name>
</gene>
<accession>A0ABP4K900</accession>
<dbReference type="Proteomes" id="UP001501742">
    <property type="component" value="Unassembled WGS sequence"/>
</dbReference>
<comment type="caution">
    <text evidence="2">The sequence shown here is derived from an EMBL/GenBank/DDBJ whole genome shotgun (WGS) entry which is preliminary data.</text>
</comment>